<dbReference type="GO" id="GO:0015035">
    <property type="term" value="F:protein-disulfide reductase activity"/>
    <property type="evidence" value="ECO:0007669"/>
    <property type="project" value="UniProtKB-UniRule"/>
</dbReference>
<gene>
    <name evidence="11" type="primary">trxA</name>
    <name evidence="11" type="ORF">FYJ29_08600</name>
</gene>
<evidence type="ECO:0000256" key="8">
    <source>
        <dbReference type="PIRSR" id="PIRSR000077-1"/>
    </source>
</evidence>
<feature type="active site" description="Nucleophile" evidence="8">
    <location>
        <position position="32"/>
    </location>
</feature>
<dbReference type="Pfam" id="PF00085">
    <property type="entry name" value="Thioredoxin"/>
    <property type="match status" value="1"/>
</dbReference>
<dbReference type="SUPFAM" id="SSF52833">
    <property type="entry name" value="Thioredoxin-like"/>
    <property type="match status" value="1"/>
</dbReference>
<feature type="site" description="Deprotonates C-terminal active site Cys" evidence="8">
    <location>
        <position position="23"/>
    </location>
</feature>
<name>A0A6L5XBQ8_9BACT</name>
<evidence type="ECO:0000256" key="7">
    <source>
        <dbReference type="PIRNR" id="PIRNR000077"/>
    </source>
</evidence>
<keyword evidence="3" id="KW-0249">Electron transport</keyword>
<evidence type="ECO:0000256" key="1">
    <source>
        <dbReference type="ARBA" id="ARBA00008987"/>
    </source>
</evidence>
<evidence type="ECO:0000313" key="12">
    <source>
        <dbReference type="Proteomes" id="UP000483362"/>
    </source>
</evidence>
<evidence type="ECO:0000256" key="5">
    <source>
        <dbReference type="ARBA" id="ARBA00023284"/>
    </source>
</evidence>
<dbReference type="RefSeq" id="WP_154326485.1">
    <property type="nucleotide sequence ID" value="NZ_CP045696.1"/>
</dbReference>
<comment type="caution">
    <text evidence="11">The sequence shown here is derived from an EMBL/GenBank/DDBJ whole genome shotgun (WGS) entry which is preliminary data.</text>
</comment>
<dbReference type="Gene3D" id="3.40.30.10">
    <property type="entry name" value="Glutaredoxin"/>
    <property type="match status" value="1"/>
</dbReference>
<dbReference type="EMBL" id="VULT01000012">
    <property type="protein sequence ID" value="MSS17810.1"/>
    <property type="molecule type" value="Genomic_DNA"/>
</dbReference>
<accession>A0A6L5XBQ8</accession>
<protein>
    <recommendedName>
        <fullName evidence="6 7">Thioredoxin</fullName>
    </recommendedName>
</protein>
<dbReference type="PROSITE" id="PS51352">
    <property type="entry name" value="THIOREDOXIN_2"/>
    <property type="match status" value="1"/>
</dbReference>
<dbReference type="NCBIfam" id="TIGR01068">
    <property type="entry name" value="thioredoxin"/>
    <property type="match status" value="1"/>
</dbReference>
<dbReference type="GO" id="GO:0005829">
    <property type="term" value="C:cytosol"/>
    <property type="evidence" value="ECO:0007669"/>
    <property type="project" value="TreeGrafter"/>
</dbReference>
<dbReference type="AlphaFoldDB" id="A0A6L5XBQ8"/>
<feature type="active site" description="Nucleophile" evidence="8">
    <location>
        <position position="29"/>
    </location>
</feature>
<dbReference type="InterPro" id="IPR005746">
    <property type="entry name" value="Thioredoxin"/>
</dbReference>
<dbReference type="PANTHER" id="PTHR45663:SF11">
    <property type="entry name" value="GEO12009P1"/>
    <property type="match status" value="1"/>
</dbReference>
<dbReference type="InterPro" id="IPR013766">
    <property type="entry name" value="Thioredoxin_domain"/>
</dbReference>
<evidence type="ECO:0000256" key="3">
    <source>
        <dbReference type="ARBA" id="ARBA00022982"/>
    </source>
</evidence>
<comment type="similarity">
    <text evidence="1 7">Belongs to the thioredoxin family.</text>
</comment>
<dbReference type="InterPro" id="IPR036249">
    <property type="entry name" value="Thioredoxin-like_sf"/>
</dbReference>
<dbReference type="InterPro" id="IPR017937">
    <property type="entry name" value="Thioredoxin_CS"/>
</dbReference>
<dbReference type="Proteomes" id="UP000483362">
    <property type="component" value="Unassembled WGS sequence"/>
</dbReference>
<feature type="domain" description="Thioredoxin" evidence="10">
    <location>
        <begin position="1"/>
        <end position="105"/>
    </location>
</feature>
<feature type="site" description="Contributes to redox potential value" evidence="8">
    <location>
        <position position="31"/>
    </location>
</feature>
<evidence type="ECO:0000259" key="10">
    <source>
        <dbReference type="PROSITE" id="PS51352"/>
    </source>
</evidence>
<keyword evidence="2" id="KW-0813">Transport</keyword>
<dbReference type="PANTHER" id="PTHR45663">
    <property type="entry name" value="GEO12009P1"/>
    <property type="match status" value="1"/>
</dbReference>
<evidence type="ECO:0000256" key="9">
    <source>
        <dbReference type="PIRSR" id="PIRSR000077-4"/>
    </source>
</evidence>
<feature type="disulfide bond" description="Redox-active" evidence="9">
    <location>
        <begin position="29"/>
        <end position="32"/>
    </location>
</feature>
<dbReference type="PRINTS" id="PR00421">
    <property type="entry name" value="THIOREDOXIN"/>
</dbReference>
<proteinExistence type="inferred from homology"/>
<keyword evidence="12" id="KW-1185">Reference proteome</keyword>
<dbReference type="FunFam" id="3.40.30.10:FF:000001">
    <property type="entry name" value="Thioredoxin"/>
    <property type="match status" value="1"/>
</dbReference>
<evidence type="ECO:0000313" key="11">
    <source>
        <dbReference type="EMBL" id="MSS17810.1"/>
    </source>
</evidence>
<sequence>MAYIFNDGNAKEQIATGKPVVIDFWAEWCVPCKRIAPIVEELAQEYEGKVLIGKYDVDSGDDLTGEYSIRNIPTILFFKDGKLVERYVGSATKDKLKEKIDALLK</sequence>
<dbReference type="CDD" id="cd02947">
    <property type="entry name" value="TRX_family"/>
    <property type="match status" value="1"/>
</dbReference>
<dbReference type="GO" id="GO:0045454">
    <property type="term" value="P:cell redox homeostasis"/>
    <property type="evidence" value="ECO:0007669"/>
    <property type="project" value="TreeGrafter"/>
</dbReference>
<evidence type="ECO:0000256" key="2">
    <source>
        <dbReference type="ARBA" id="ARBA00022448"/>
    </source>
</evidence>
<evidence type="ECO:0000256" key="4">
    <source>
        <dbReference type="ARBA" id="ARBA00023157"/>
    </source>
</evidence>
<evidence type="ECO:0000256" key="6">
    <source>
        <dbReference type="NCBIfam" id="TIGR01068"/>
    </source>
</evidence>
<dbReference type="PROSITE" id="PS00194">
    <property type="entry name" value="THIOREDOXIN_1"/>
    <property type="match status" value="1"/>
</dbReference>
<keyword evidence="4 9" id="KW-1015">Disulfide bond</keyword>
<dbReference type="PIRSF" id="PIRSF000077">
    <property type="entry name" value="Thioredoxin"/>
    <property type="match status" value="1"/>
</dbReference>
<keyword evidence="5 9" id="KW-0676">Redox-active center</keyword>
<reference evidence="11 12" key="1">
    <citation type="submission" date="2019-08" db="EMBL/GenBank/DDBJ databases">
        <title>In-depth cultivation of the pig gut microbiome towards novel bacterial diversity and tailored functional studies.</title>
        <authorList>
            <person name="Wylensek D."/>
            <person name="Hitch T.C.A."/>
            <person name="Clavel T."/>
        </authorList>
    </citation>
    <scope>NUCLEOTIDE SEQUENCE [LARGE SCALE GENOMIC DNA]</scope>
    <source>
        <strain evidence="11 12">Oil-RF-744-WCA-WT-10</strain>
    </source>
</reference>
<feature type="site" description="Contributes to redox potential value" evidence="8">
    <location>
        <position position="30"/>
    </location>
</feature>
<organism evidence="11 12">
    <name type="scientific">Sodaliphilus pleomorphus</name>
    <dbReference type="NCBI Taxonomy" id="2606626"/>
    <lineage>
        <taxon>Bacteria</taxon>
        <taxon>Pseudomonadati</taxon>
        <taxon>Bacteroidota</taxon>
        <taxon>Bacteroidia</taxon>
        <taxon>Bacteroidales</taxon>
        <taxon>Muribaculaceae</taxon>
        <taxon>Sodaliphilus</taxon>
    </lineage>
</organism>